<dbReference type="AlphaFoldDB" id="A0A0G4EX23"/>
<dbReference type="OrthoDB" id="439808at2759"/>
<accession>A0A0G4EX23</accession>
<proteinExistence type="predicted"/>
<protein>
    <submittedName>
        <fullName evidence="2">Uncharacterized protein</fullName>
    </submittedName>
</protein>
<dbReference type="EMBL" id="CDMY01000338">
    <property type="protein sequence ID" value="CEM03333.1"/>
    <property type="molecule type" value="Genomic_DNA"/>
</dbReference>
<dbReference type="Proteomes" id="UP000041254">
    <property type="component" value="Unassembled WGS sequence"/>
</dbReference>
<sequence>MVLLSIPLAGSSSGLPFPCPPAFLTPPRLLRTHRQMPHVMGDRPAAAADPPSGLLADLRMDLDEPPIARAPGRAALDDVERISRGQAARKKRRGTGSRNVPHRLNQEERKLYDIAKGRRYLVTSGSAYRRERKGSPLANIYRQWCDAQATPCINIQKGLGPEGSDLVVVDLSPLRRPASHPVMQQLLESLCSLLSSLGCTVVESPSIAAEPSESVPTIEGLPALDWDEWAIWELPEVAVRAGGKDREGIKAVCQAVLEWWDGVGSVDKG</sequence>
<name>A0A0G4EX23_VITBC</name>
<dbReference type="InParanoid" id="A0A0G4EX23"/>
<evidence type="ECO:0000256" key="1">
    <source>
        <dbReference type="SAM" id="MobiDB-lite"/>
    </source>
</evidence>
<reference evidence="2 3" key="1">
    <citation type="submission" date="2014-11" db="EMBL/GenBank/DDBJ databases">
        <authorList>
            <person name="Zhu J."/>
            <person name="Qi W."/>
            <person name="Song R."/>
        </authorList>
    </citation>
    <scope>NUCLEOTIDE SEQUENCE [LARGE SCALE GENOMIC DNA]</scope>
</reference>
<dbReference type="VEuPathDB" id="CryptoDB:Vbra_2451"/>
<evidence type="ECO:0000313" key="3">
    <source>
        <dbReference type="Proteomes" id="UP000041254"/>
    </source>
</evidence>
<evidence type="ECO:0000313" key="2">
    <source>
        <dbReference type="EMBL" id="CEM03333.1"/>
    </source>
</evidence>
<gene>
    <name evidence="2" type="ORF">Vbra_2451</name>
</gene>
<keyword evidence="3" id="KW-1185">Reference proteome</keyword>
<organism evidence="2 3">
    <name type="scientific">Vitrella brassicaformis (strain CCMP3155)</name>
    <dbReference type="NCBI Taxonomy" id="1169540"/>
    <lineage>
        <taxon>Eukaryota</taxon>
        <taxon>Sar</taxon>
        <taxon>Alveolata</taxon>
        <taxon>Colpodellida</taxon>
        <taxon>Vitrellaceae</taxon>
        <taxon>Vitrella</taxon>
    </lineage>
</organism>
<feature type="region of interest" description="Disordered" evidence="1">
    <location>
        <begin position="79"/>
        <end position="100"/>
    </location>
</feature>